<evidence type="ECO:0000259" key="1">
    <source>
        <dbReference type="Pfam" id="PF02698"/>
    </source>
</evidence>
<dbReference type="GO" id="GO:0005886">
    <property type="term" value="C:plasma membrane"/>
    <property type="evidence" value="ECO:0007669"/>
    <property type="project" value="TreeGrafter"/>
</dbReference>
<reference evidence="2" key="3">
    <citation type="submission" date="2020-02" db="EMBL/GenBank/DDBJ databases">
        <authorList>
            <person name="Sarangi A.N."/>
            <person name="Ghosh S."/>
            <person name="Mukherjee M."/>
            <person name="Tripathy S."/>
        </authorList>
    </citation>
    <scope>NUCLEOTIDE SEQUENCE</scope>
    <source>
        <strain evidence="2">BDU141951</strain>
    </source>
</reference>
<evidence type="ECO:0000313" key="2">
    <source>
        <dbReference type="EMBL" id="NEV65659.1"/>
    </source>
</evidence>
<dbReference type="AlphaFoldDB" id="A0A0C1YNN9"/>
<dbReference type="PANTHER" id="PTHR30336">
    <property type="entry name" value="INNER MEMBRANE PROTEIN, PROBABLE PERMEASE"/>
    <property type="match status" value="1"/>
</dbReference>
<dbReference type="Pfam" id="PF02698">
    <property type="entry name" value="DUF218"/>
    <property type="match status" value="1"/>
</dbReference>
<dbReference type="InterPro" id="IPR051599">
    <property type="entry name" value="Cell_Envelope_Assoc"/>
</dbReference>
<reference evidence="2" key="1">
    <citation type="submission" date="2014-11" db="EMBL/GenBank/DDBJ databases">
        <authorList>
            <person name="Malar M.C."/>
            <person name="Sen D."/>
            <person name="Tripathy S."/>
        </authorList>
    </citation>
    <scope>NUCLEOTIDE SEQUENCE</scope>
    <source>
        <strain evidence="2">BDU141951</strain>
    </source>
</reference>
<dbReference type="InterPro" id="IPR003848">
    <property type="entry name" value="DUF218"/>
</dbReference>
<dbReference type="Gene3D" id="3.40.50.620">
    <property type="entry name" value="HUPs"/>
    <property type="match status" value="1"/>
</dbReference>
<protein>
    <submittedName>
        <fullName evidence="2">YdcF family protein</fullName>
    </submittedName>
</protein>
<feature type="domain" description="DUF218" evidence="1">
    <location>
        <begin position="47"/>
        <end position="151"/>
    </location>
</feature>
<dbReference type="EMBL" id="JTHE02000002">
    <property type="protein sequence ID" value="NEV65659.1"/>
    <property type="molecule type" value="Genomic_DNA"/>
</dbReference>
<accession>A0A0C1YNN9</accession>
<organism evidence="2">
    <name type="scientific">Lyngbya confervoides BDU141951</name>
    <dbReference type="NCBI Taxonomy" id="1574623"/>
    <lineage>
        <taxon>Bacteria</taxon>
        <taxon>Bacillati</taxon>
        <taxon>Cyanobacteriota</taxon>
        <taxon>Cyanophyceae</taxon>
        <taxon>Oscillatoriophycideae</taxon>
        <taxon>Oscillatoriales</taxon>
        <taxon>Microcoleaceae</taxon>
        <taxon>Lyngbya</taxon>
    </lineage>
</organism>
<proteinExistence type="predicted"/>
<reference evidence="2" key="2">
    <citation type="journal article" date="2015" name="Genome Announc.">
        <title>Draft Genome Sequence of Filamentous Marine Cyanobacterium Lyngbya confervoides Strain BDU141951.</title>
        <authorList>
            <person name="Chandrababunaidu M.M."/>
            <person name="Sen D."/>
            <person name="Tripathy S."/>
        </authorList>
    </citation>
    <scope>NUCLEOTIDE SEQUENCE</scope>
    <source>
        <strain evidence="2">BDU141951</strain>
    </source>
</reference>
<name>A0A0C1YNN9_9CYAN</name>
<dbReference type="PANTHER" id="PTHR30336:SF20">
    <property type="entry name" value="DUF218 DOMAIN-CONTAINING PROTEIN"/>
    <property type="match status" value="1"/>
</dbReference>
<dbReference type="InterPro" id="IPR014729">
    <property type="entry name" value="Rossmann-like_a/b/a_fold"/>
</dbReference>
<sequence>MTQPPSAQVRHGWRHQRWLGWALLLVLAIWGSSLATQLHRHARQPADAVLVLGGSIRREIVVADAVAQGNSLPVLISHGAKPPCTRLVFERVAAPIDQVWLETCAESTFDNYRYSLPTLKQWGVQHVVVVTSPTHLPRAEWLARILLSSHGIWVEMQLVEEIGIPANVEAPLKTMLDVGRSLAWAIISQVYRPACDSVFPLSSVDLAEWTARGFQCEHQADIQIPDTDSN</sequence>
<gene>
    <name evidence="2" type="ORF">QQ91_000825</name>
</gene>
<dbReference type="CDD" id="cd06259">
    <property type="entry name" value="YdcF-like"/>
    <property type="match status" value="1"/>
</dbReference>
<comment type="caution">
    <text evidence="2">The sequence shown here is derived from an EMBL/GenBank/DDBJ whole genome shotgun (WGS) entry which is preliminary data.</text>
</comment>